<dbReference type="InterPro" id="IPR000297">
    <property type="entry name" value="PPIase_PpiC"/>
</dbReference>
<dbReference type="PROSITE" id="PS51257">
    <property type="entry name" value="PROKAR_LIPOPROTEIN"/>
    <property type="match status" value="1"/>
</dbReference>
<dbReference type="Gene3D" id="3.10.50.40">
    <property type="match status" value="1"/>
</dbReference>
<keyword evidence="3" id="KW-0732">Signal</keyword>
<dbReference type="AlphaFoldDB" id="A0A0M2UVE7"/>
<dbReference type="SUPFAM" id="SSF54534">
    <property type="entry name" value="FKBP-like"/>
    <property type="match status" value="1"/>
</dbReference>
<comment type="caution">
    <text evidence="5">The sequence shown here is derived from an EMBL/GenBank/DDBJ whole genome shotgun (WGS) entry which is preliminary data.</text>
</comment>
<dbReference type="Pfam" id="PF13624">
    <property type="entry name" value="SurA_N_3"/>
    <property type="match status" value="1"/>
</dbReference>
<name>A0A0M2UVE7_9BACT</name>
<keyword evidence="6" id="KW-1185">Reference proteome</keyword>
<evidence type="ECO:0000256" key="1">
    <source>
        <dbReference type="PROSITE-ProRule" id="PRU00278"/>
    </source>
</evidence>
<dbReference type="InterPro" id="IPR050245">
    <property type="entry name" value="PrsA_foldase"/>
</dbReference>
<gene>
    <name evidence="5" type="ORF">BROFUL_02831</name>
</gene>
<evidence type="ECO:0000256" key="3">
    <source>
        <dbReference type="SAM" id="SignalP"/>
    </source>
</evidence>
<feature type="domain" description="PpiC" evidence="4">
    <location>
        <begin position="225"/>
        <end position="327"/>
    </location>
</feature>
<dbReference type="InterPro" id="IPR046357">
    <property type="entry name" value="PPIase_dom_sf"/>
</dbReference>
<dbReference type="PANTHER" id="PTHR47245">
    <property type="entry name" value="PEPTIDYLPROLYL ISOMERASE"/>
    <property type="match status" value="1"/>
</dbReference>
<accession>A0A0M2UVE7</accession>
<dbReference type="PROSITE" id="PS50198">
    <property type="entry name" value="PPIC_PPIASE_2"/>
    <property type="match status" value="1"/>
</dbReference>
<dbReference type="GO" id="GO:0003755">
    <property type="term" value="F:peptidyl-prolyl cis-trans isomerase activity"/>
    <property type="evidence" value="ECO:0007669"/>
    <property type="project" value="UniProtKB-KW"/>
</dbReference>
<dbReference type="InterPro" id="IPR023058">
    <property type="entry name" value="PPIase_PpiC_CS"/>
</dbReference>
<organism evidence="5 6">
    <name type="scientific">Candidatus Brocadia fulgida</name>
    <dbReference type="NCBI Taxonomy" id="380242"/>
    <lineage>
        <taxon>Bacteria</taxon>
        <taxon>Pseudomonadati</taxon>
        <taxon>Planctomycetota</taxon>
        <taxon>Candidatus Brocadiia</taxon>
        <taxon>Candidatus Brocadiales</taxon>
        <taxon>Candidatus Brocadiaceae</taxon>
        <taxon>Candidatus Brocadia</taxon>
    </lineage>
</organism>
<dbReference type="PROSITE" id="PS01096">
    <property type="entry name" value="PPIC_PPIASE_1"/>
    <property type="match status" value="1"/>
</dbReference>
<proteinExistence type="predicted"/>
<dbReference type="PANTHER" id="PTHR47245:SF2">
    <property type="entry name" value="PEPTIDYL-PROLYL CIS-TRANS ISOMERASE HP_0175-RELATED"/>
    <property type="match status" value="1"/>
</dbReference>
<dbReference type="Pfam" id="PF13616">
    <property type="entry name" value="Rotamase_3"/>
    <property type="match status" value="1"/>
</dbReference>
<dbReference type="Proteomes" id="UP000034954">
    <property type="component" value="Unassembled WGS sequence"/>
</dbReference>
<evidence type="ECO:0000313" key="6">
    <source>
        <dbReference type="Proteomes" id="UP000034954"/>
    </source>
</evidence>
<protein>
    <recommendedName>
        <fullName evidence="4">PpiC domain-containing protein</fullName>
    </recommendedName>
</protein>
<evidence type="ECO:0000313" key="5">
    <source>
        <dbReference type="EMBL" id="KKO18474.1"/>
    </source>
</evidence>
<dbReference type="EMBL" id="LAQJ01000266">
    <property type="protein sequence ID" value="KKO18474.1"/>
    <property type="molecule type" value="Genomic_DNA"/>
</dbReference>
<dbReference type="InterPro" id="IPR027304">
    <property type="entry name" value="Trigger_fact/SurA_dom_sf"/>
</dbReference>
<keyword evidence="1" id="KW-0413">Isomerase</keyword>
<reference evidence="5 6" key="1">
    <citation type="journal article" date="2013" name="BMC Microbiol.">
        <title>Identification of the type II cytochrome c maturation pathway in anammox bacteria by comparative genomics.</title>
        <authorList>
            <person name="Ferousi C."/>
            <person name="Speth D.R."/>
            <person name="Reimann J."/>
            <person name="Op den Camp H.J."/>
            <person name="Allen J.W."/>
            <person name="Keltjens J.T."/>
            <person name="Jetten M.S."/>
        </authorList>
    </citation>
    <scope>NUCLEOTIDE SEQUENCE [LARGE SCALE GENOMIC DNA]</scope>
    <source>
        <strain evidence="5">RU1</strain>
    </source>
</reference>
<feature type="signal peptide" evidence="3">
    <location>
        <begin position="1"/>
        <end position="21"/>
    </location>
</feature>
<sequence length="369" mass="40834">MVKGIALFSVFAIFVAFSLCGCQRNESGSSQASNESAEQDFAKIHQNVNFNKEDKEKMHSLGMAAEENGSGGHGMGSVHGKKEKADPNKVIATVNNEKILRKDLDKILDRFKNHVNPATISSMEEQITDQLVTQSLLRQFVVEKKLSVPAEVVDKEIAKMRDNIKNNPATKDKTLEQFLEFQGSNIEELKTAINMSAAIENYVSKGIDEKKLEDYFMKNISNFNGETVTASHILVDTKGKKTPEEIEGARAKIASIKKELDEGADFAELAKKYSDCPTGKTGGELGSFPRHGVMVEEFAKAAFATEVGKVSDPVKTEFGYHLIKVTAKTPPKDVSFSQVKDRVREELVALEMNNTIKDLREKAKIEITL</sequence>
<dbReference type="SUPFAM" id="SSF109998">
    <property type="entry name" value="Triger factor/SurA peptide-binding domain-like"/>
    <property type="match status" value="1"/>
</dbReference>
<dbReference type="Gene3D" id="1.10.4030.10">
    <property type="entry name" value="Porin chaperone SurA, peptide-binding domain"/>
    <property type="match status" value="1"/>
</dbReference>
<feature type="chain" id="PRO_5007777993" description="PpiC domain-containing protein" evidence="3">
    <location>
        <begin position="22"/>
        <end position="369"/>
    </location>
</feature>
<keyword evidence="1" id="KW-0697">Rotamase</keyword>
<feature type="region of interest" description="Disordered" evidence="2">
    <location>
        <begin position="64"/>
        <end position="85"/>
    </location>
</feature>
<evidence type="ECO:0000256" key="2">
    <source>
        <dbReference type="SAM" id="MobiDB-lite"/>
    </source>
</evidence>
<evidence type="ECO:0000259" key="4">
    <source>
        <dbReference type="PROSITE" id="PS50198"/>
    </source>
</evidence>